<evidence type="ECO:0000313" key="3">
    <source>
        <dbReference type="EMBL" id="MEM5452705.1"/>
    </source>
</evidence>
<dbReference type="CDD" id="cd08566">
    <property type="entry name" value="GDPD_AtGDE_like"/>
    <property type="match status" value="1"/>
</dbReference>
<dbReference type="InterPro" id="IPR017946">
    <property type="entry name" value="PLC-like_Pdiesterase_TIM-brl"/>
</dbReference>
<dbReference type="PANTHER" id="PTHR46320:SF1">
    <property type="entry name" value="GLYCEROPHOSPHODIESTER PHOSPHODIESTERASE 1"/>
    <property type="match status" value="1"/>
</dbReference>
<dbReference type="EMBL" id="JAYMRW010000024">
    <property type="protein sequence ID" value="MEM5452705.1"/>
    <property type="molecule type" value="Genomic_DNA"/>
</dbReference>
<dbReference type="PROSITE" id="PS51704">
    <property type="entry name" value="GP_PDE"/>
    <property type="match status" value="1"/>
</dbReference>
<reference evidence="3 4" key="1">
    <citation type="submission" date="2024-01" db="EMBL/GenBank/DDBJ databases">
        <title>The diversity of rhizobia nodulating Mimosa spp. in eleven states of Brazil covering several biomes is determined by host plant, location, and edaphic factors.</title>
        <authorList>
            <person name="Rouws L."/>
            <person name="Barauna A."/>
            <person name="Beukes C."/>
            <person name="De Faria S.M."/>
            <person name="Gross E."/>
            <person name="Dos Reis Junior F.B."/>
            <person name="Simon M."/>
            <person name="Maluk M."/>
            <person name="Odee D.W."/>
            <person name="Kenicer G."/>
            <person name="Young J.P.W."/>
            <person name="Reis V.M."/>
            <person name="Zilli J."/>
            <person name="James E.K."/>
        </authorList>
    </citation>
    <scope>NUCLEOTIDE SEQUENCE [LARGE SCALE GENOMIC DNA]</scope>
    <source>
        <strain evidence="3 4">JPY164</strain>
    </source>
</reference>
<proteinExistence type="predicted"/>
<comment type="caution">
    <text evidence="3">The sequence shown here is derived from an EMBL/GenBank/DDBJ whole genome shotgun (WGS) entry which is preliminary data.</text>
</comment>
<dbReference type="SUPFAM" id="SSF51695">
    <property type="entry name" value="PLC-like phosphodiesterases"/>
    <property type="match status" value="1"/>
</dbReference>
<dbReference type="Gene3D" id="3.20.20.190">
    <property type="entry name" value="Phosphatidylinositol (PI) phosphodiesterase"/>
    <property type="match status" value="1"/>
</dbReference>
<evidence type="ECO:0000313" key="4">
    <source>
        <dbReference type="Proteomes" id="UP001390669"/>
    </source>
</evidence>
<dbReference type="PANTHER" id="PTHR46320">
    <property type="entry name" value="GLYCEROPHOSPHODIESTER PHOSPHODIESTERASE 1"/>
    <property type="match status" value="1"/>
</dbReference>
<feature type="signal peptide" evidence="1">
    <location>
        <begin position="1"/>
        <end position="21"/>
    </location>
</feature>
<keyword evidence="1" id="KW-0732">Signal</keyword>
<dbReference type="RefSeq" id="WP_406954196.1">
    <property type="nucleotide sequence ID" value="NZ_JAYMRW010000024.1"/>
</dbReference>
<keyword evidence="4" id="KW-1185">Reference proteome</keyword>
<gene>
    <name evidence="3" type="ORF">VSR33_35335</name>
</gene>
<dbReference type="Proteomes" id="UP001390669">
    <property type="component" value="Unassembled WGS sequence"/>
</dbReference>
<feature type="chain" id="PRO_5047339274" evidence="1">
    <location>
        <begin position="22"/>
        <end position="371"/>
    </location>
</feature>
<dbReference type="Pfam" id="PF03009">
    <property type="entry name" value="GDPD"/>
    <property type="match status" value="1"/>
</dbReference>
<name>A0ABU9SMY5_9BURK</name>
<evidence type="ECO:0000259" key="2">
    <source>
        <dbReference type="PROSITE" id="PS51704"/>
    </source>
</evidence>
<evidence type="ECO:0000256" key="1">
    <source>
        <dbReference type="SAM" id="SignalP"/>
    </source>
</evidence>
<organism evidence="3 4">
    <name type="scientific">Paraburkholderia guartelaensis</name>
    <dbReference type="NCBI Taxonomy" id="2546446"/>
    <lineage>
        <taxon>Bacteria</taxon>
        <taxon>Pseudomonadati</taxon>
        <taxon>Pseudomonadota</taxon>
        <taxon>Betaproteobacteria</taxon>
        <taxon>Burkholderiales</taxon>
        <taxon>Burkholderiaceae</taxon>
        <taxon>Paraburkholderia</taxon>
    </lineage>
</organism>
<sequence>MNIKIFAISMIMAFTPVAARADTPLPVIPSSYVVDKITQRMFEPSSTSSDLVLLSAHRGYWEIYPENSSYALQDAWNRGYETVEIDARFTADKQVIVAHDFNIDRISTGSGAVSSLTYSQLKQVDLKDRHGKVFSDANGNKGKFLGFSEVLDLLERYVTSDGLGYVVIVDIKTAPGGSGLEIMQKLLDLIAAKNNPSLSKAVVIKINARDAVDLGSVLSRTTYNPNVNGGLVLVENPDADNVKISNYDPNQDVNYGQWNTAPFPIQFEMNQYYRGDGLENYFHYADQQKGFATYIESNLFPEGVATAAGMCCVAHITDPKSTASAPIIPDYRGDPEMAVINPTNLITTDSVDAVGDMLQALGRRNINLLKR</sequence>
<protein>
    <submittedName>
        <fullName evidence="3">Glycerophosphodiester phosphodiesterase family protein</fullName>
    </submittedName>
</protein>
<dbReference type="InterPro" id="IPR030395">
    <property type="entry name" value="GP_PDE_dom"/>
</dbReference>
<accession>A0ABU9SMY5</accession>
<feature type="domain" description="GP-PDE" evidence="2">
    <location>
        <begin position="52"/>
        <end position="297"/>
    </location>
</feature>